<feature type="binding site" evidence="5">
    <location>
        <position position="73"/>
    </location>
    <ligand>
        <name>Zn(2+)</name>
        <dbReference type="ChEBI" id="CHEBI:29105"/>
    </ligand>
</feature>
<feature type="binding site" evidence="5">
    <location>
        <position position="2"/>
    </location>
    <ligand>
        <name>Ni(2+)</name>
        <dbReference type="ChEBI" id="CHEBI:49786"/>
    </ligand>
</feature>
<dbReference type="PIRSF" id="PIRSF004761">
    <property type="entry name" value="Hydrgn_mat_HypA"/>
    <property type="match status" value="1"/>
</dbReference>
<accession>A0ABY5GWA5</accession>
<evidence type="ECO:0000256" key="3">
    <source>
        <dbReference type="ARBA" id="ARBA00022723"/>
    </source>
</evidence>
<keyword evidence="4 5" id="KW-0862">Zinc</keyword>
<keyword evidence="2 5" id="KW-0533">Nickel</keyword>
<proteinExistence type="inferred from homology"/>
<dbReference type="Pfam" id="PF01155">
    <property type="entry name" value="HypA"/>
    <property type="match status" value="1"/>
</dbReference>
<name>A0ABY5GWA5_9GAMM</name>
<dbReference type="PANTHER" id="PTHR34535:SF3">
    <property type="entry name" value="HYDROGENASE MATURATION FACTOR HYPA"/>
    <property type="match status" value="1"/>
</dbReference>
<feature type="binding site" evidence="5">
    <location>
        <position position="89"/>
    </location>
    <ligand>
        <name>Zn(2+)</name>
        <dbReference type="ChEBI" id="CHEBI:29105"/>
    </ligand>
</feature>
<evidence type="ECO:0000256" key="5">
    <source>
        <dbReference type="HAMAP-Rule" id="MF_00213"/>
    </source>
</evidence>
<dbReference type="Proteomes" id="UP001059950">
    <property type="component" value="Chromosome"/>
</dbReference>
<sequence>MHEMSIAEGIIQVLEDQAKAQNYSRVKTVWLEIGPLAMIETESLRFCFDAVTRNSLAEGAKLKIIKIPGEALCMQCLKTVPVEKRFDACVECGSYQLQITQGEEMRIKELEVE</sequence>
<dbReference type="PANTHER" id="PTHR34535">
    <property type="entry name" value="HYDROGENASE MATURATION FACTOR HYPA"/>
    <property type="match status" value="1"/>
</dbReference>
<dbReference type="InterPro" id="IPR020538">
    <property type="entry name" value="Hydgase_Ni_incorp_HypA/HybF_CS"/>
</dbReference>
<reference evidence="6" key="1">
    <citation type="submission" date="2021-04" db="EMBL/GenBank/DDBJ databases">
        <title>Oceanospirillales bacteria with DddD are important DMSP degraders in coastal seawater.</title>
        <authorList>
            <person name="Liu J."/>
        </authorList>
    </citation>
    <scope>NUCLEOTIDE SEQUENCE</scope>
    <source>
        <strain evidence="6">GY6</strain>
    </source>
</reference>
<comment type="function">
    <text evidence="5">Involved in the maturation of [NiFe] hydrogenases. Required for nickel insertion into the metal center of the hydrogenase.</text>
</comment>
<dbReference type="Gene3D" id="3.30.2320.80">
    <property type="match status" value="1"/>
</dbReference>
<evidence type="ECO:0000256" key="2">
    <source>
        <dbReference type="ARBA" id="ARBA00022596"/>
    </source>
</evidence>
<evidence type="ECO:0000256" key="1">
    <source>
        <dbReference type="ARBA" id="ARBA00010748"/>
    </source>
</evidence>
<dbReference type="InterPro" id="IPR000688">
    <property type="entry name" value="HypA/HybF"/>
</dbReference>
<dbReference type="HAMAP" id="MF_00213">
    <property type="entry name" value="HypA_HybF"/>
    <property type="match status" value="1"/>
</dbReference>
<keyword evidence="7" id="KW-1185">Reference proteome</keyword>
<evidence type="ECO:0000313" key="7">
    <source>
        <dbReference type="Proteomes" id="UP001059950"/>
    </source>
</evidence>
<gene>
    <name evidence="5 6" type="primary">hypA</name>
    <name evidence="6" type="ORF">KDX31_04465</name>
</gene>
<keyword evidence="3 5" id="KW-0479">Metal-binding</keyword>
<feature type="binding site" evidence="5">
    <location>
        <position position="92"/>
    </location>
    <ligand>
        <name>Zn(2+)</name>
        <dbReference type="ChEBI" id="CHEBI:29105"/>
    </ligand>
</feature>
<comment type="similarity">
    <text evidence="1 5">Belongs to the HypA/HybF family.</text>
</comment>
<dbReference type="EMBL" id="CP073344">
    <property type="protein sequence ID" value="UTW04275.1"/>
    <property type="molecule type" value="Genomic_DNA"/>
</dbReference>
<feature type="binding site" evidence="5">
    <location>
        <position position="76"/>
    </location>
    <ligand>
        <name>Zn(2+)</name>
        <dbReference type="ChEBI" id="CHEBI:29105"/>
    </ligand>
</feature>
<protein>
    <recommendedName>
        <fullName evidence="5">Hydrogenase maturation factor HypA</fullName>
    </recommendedName>
</protein>
<dbReference type="PROSITE" id="PS01249">
    <property type="entry name" value="HYPA"/>
    <property type="match status" value="1"/>
</dbReference>
<dbReference type="NCBIfam" id="TIGR00100">
    <property type="entry name" value="hypA"/>
    <property type="match status" value="1"/>
</dbReference>
<evidence type="ECO:0000256" key="4">
    <source>
        <dbReference type="ARBA" id="ARBA00022833"/>
    </source>
</evidence>
<organism evidence="6 7">
    <name type="scientific">Amphritea atlantica</name>
    <dbReference type="NCBI Taxonomy" id="355243"/>
    <lineage>
        <taxon>Bacteria</taxon>
        <taxon>Pseudomonadati</taxon>
        <taxon>Pseudomonadota</taxon>
        <taxon>Gammaproteobacteria</taxon>
        <taxon>Oceanospirillales</taxon>
        <taxon>Oceanospirillaceae</taxon>
        <taxon>Amphritea</taxon>
    </lineage>
</organism>
<evidence type="ECO:0000313" key="6">
    <source>
        <dbReference type="EMBL" id="UTW04275.1"/>
    </source>
</evidence>